<dbReference type="InterPro" id="IPR035959">
    <property type="entry name" value="RutC-like_sf"/>
</dbReference>
<dbReference type="Gene3D" id="3.30.1330.40">
    <property type="entry name" value="RutC-like"/>
    <property type="match status" value="1"/>
</dbReference>
<organism evidence="1 2">
    <name type="scientific">Aspergillus nanangensis</name>
    <dbReference type="NCBI Taxonomy" id="2582783"/>
    <lineage>
        <taxon>Eukaryota</taxon>
        <taxon>Fungi</taxon>
        <taxon>Dikarya</taxon>
        <taxon>Ascomycota</taxon>
        <taxon>Pezizomycotina</taxon>
        <taxon>Eurotiomycetes</taxon>
        <taxon>Eurotiomycetidae</taxon>
        <taxon>Eurotiales</taxon>
        <taxon>Aspergillaceae</taxon>
        <taxon>Aspergillus</taxon>
        <taxon>Aspergillus subgen. Circumdati</taxon>
    </lineage>
</organism>
<keyword evidence="2" id="KW-1185">Reference proteome</keyword>
<evidence type="ECO:0000313" key="1">
    <source>
        <dbReference type="EMBL" id="KAF9888968.1"/>
    </source>
</evidence>
<protein>
    <submittedName>
        <fullName evidence="1">Uncharacterized protein</fullName>
    </submittedName>
</protein>
<dbReference type="Proteomes" id="UP001194746">
    <property type="component" value="Unassembled WGS sequence"/>
</dbReference>
<sequence>MAQPTSKLCSYGFQFRNWPGAGEKAAAQFGLSHAVIVPPNACTVIIGGQVGIRDDGTVPTDLAEEVAEAFDHVERSLKAAGFGEDAWEHVYSVTTYEVEKDGRGIANVVVPIAHKYLKNTKPAWSGVTVKGLAFPELHIEITVQAFLPKGGNGRL</sequence>
<dbReference type="AlphaFoldDB" id="A0AAD4CMI1"/>
<evidence type="ECO:0000313" key="2">
    <source>
        <dbReference type="Proteomes" id="UP001194746"/>
    </source>
</evidence>
<proteinExistence type="predicted"/>
<name>A0AAD4CMI1_ASPNN</name>
<accession>A0AAD4CMI1</accession>
<dbReference type="Pfam" id="PF01042">
    <property type="entry name" value="Ribonuc_L-PSP"/>
    <property type="match status" value="1"/>
</dbReference>
<reference evidence="1" key="1">
    <citation type="journal article" date="2019" name="Beilstein J. Org. Chem.">
        <title>Nanangenines: drimane sesquiterpenoids as the dominant metabolite cohort of a novel Australian fungus, Aspergillus nanangensis.</title>
        <authorList>
            <person name="Lacey H.J."/>
            <person name="Gilchrist C.L.M."/>
            <person name="Crombie A."/>
            <person name="Kalaitzis J.A."/>
            <person name="Vuong D."/>
            <person name="Rutledge P.J."/>
            <person name="Turner P."/>
            <person name="Pitt J.I."/>
            <person name="Lacey E."/>
            <person name="Chooi Y.H."/>
            <person name="Piggott A.M."/>
        </authorList>
    </citation>
    <scope>NUCLEOTIDE SEQUENCE</scope>
    <source>
        <strain evidence="1">MST-FP2251</strain>
    </source>
</reference>
<reference evidence="1" key="2">
    <citation type="submission" date="2020-02" db="EMBL/GenBank/DDBJ databases">
        <authorList>
            <person name="Gilchrist C.L.M."/>
            <person name="Chooi Y.-H."/>
        </authorList>
    </citation>
    <scope>NUCLEOTIDE SEQUENCE</scope>
    <source>
        <strain evidence="1">MST-FP2251</strain>
    </source>
</reference>
<dbReference type="SUPFAM" id="SSF55298">
    <property type="entry name" value="YjgF-like"/>
    <property type="match status" value="1"/>
</dbReference>
<dbReference type="EMBL" id="VCAU01000041">
    <property type="protein sequence ID" value="KAF9888968.1"/>
    <property type="molecule type" value="Genomic_DNA"/>
</dbReference>
<comment type="caution">
    <text evidence="1">The sequence shown here is derived from an EMBL/GenBank/DDBJ whole genome shotgun (WGS) entry which is preliminary data.</text>
</comment>
<gene>
    <name evidence="1" type="ORF">FE257_008138</name>
</gene>
<dbReference type="InterPro" id="IPR006175">
    <property type="entry name" value="YjgF/YER057c/UK114"/>
</dbReference>